<feature type="domain" description="SGNH hydrolase-type esterase" evidence="1">
    <location>
        <begin position="141"/>
        <end position="332"/>
    </location>
</feature>
<dbReference type="PANTHER" id="PTHR34407">
    <property type="entry name" value="EXPRESSED PROTEIN"/>
    <property type="match status" value="1"/>
</dbReference>
<comment type="caution">
    <text evidence="2">The sequence shown here is derived from an EMBL/GenBank/DDBJ whole genome shotgun (WGS) entry which is preliminary data.</text>
</comment>
<evidence type="ECO:0000259" key="1">
    <source>
        <dbReference type="Pfam" id="PF13472"/>
    </source>
</evidence>
<organism evidence="2 3">
    <name type="scientific">Edaphochlamys debaryana</name>
    <dbReference type="NCBI Taxonomy" id="47281"/>
    <lineage>
        <taxon>Eukaryota</taxon>
        <taxon>Viridiplantae</taxon>
        <taxon>Chlorophyta</taxon>
        <taxon>core chlorophytes</taxon>
        <taxon>Chlorophyceae</taxon>
        <taxon>CS clade</taxon>
        <taxon>Chlamydomonadales</taxon>
        <taxon>Chlamydomonadales incertae sedis</taxon>
        <taxon>Edaphochlamys</taxon>
    </lineage>
</organism>
<dbReference type="PANTHER" id="PTHR34407:SF1">
    <property type="entry name" value="SGNH HYDROLASE-TYPE ESTERASE DOMAIN-CONTAINING PROTEIN"/>
    <property type="match status" value="1"/>
</dbReference>
<keyword evidence="3" id="KW-1185">Reference proteome</keyword>
<accession>A0A836C039</accession>
<dbReference type="Pfam" id="PF13472">
    <property type="entry name" value="Lipase_GDSL_2"/>
    <property type="match status" value="1"/>
</dbReference>
<dbReference type="SUPFAM" id="SSF52266">
    <property type="entry name" value="SGNH hydrolase"/>
    <property type="match status" value="2"/>
</dbReference>
<dbReference type="EMBL" id="JAEHOE010000025">
    <property type="protein sequence ID" value="KAG2495310.1"/>
    <property type="molecule type" value="Genomic_DNA"/>
</dbReference>
<dbReference type="Gene3D" id="3.40.50.1110">
    <property type="entry name" value="SGNH hydrolase"/>
    <property type="match status" value="1"/>
</dbReference>
<gene>
    <name evidence="2" type="ORF">HYH03_006582</name>
</gene>
<dbReference type="InterPro" id="IPR036514">
    <property type="entry name" value="SGNH_hydro_sf"/>
</dbReference>
<dbReference type="Proteomes" id="UP000612055">
    <property type="component" value="Unassembled WGS sequence"/>
</dbReference>
<name>A0A836C039_9CHLO</name>
<dbReference type="CDD" id="cd00229">
    <property type="entry name" value="SGNH_hydrolase"/>
    <property type="match status" value="2"/>
</dbReference>
<sequence>MRALRFPHGLDRRPSLLAVVVVLLALLVPGPRRWRVRGVGAEGPKALADQARTALRKELFWKRDSLRLDAIEANTTLAPFLGYEFSLPMPQLKASAALPEDSREGSRARGRAGLAYAGPRTRLRRFVRELLLGRKPVKIGVVGGSITYGHGTSKPKYGWFSVFSRWLITSFPNANITARNGAIPATRSNLMVVCLEQSVDADVDLVFVEYIVNNGYEDKVEENFVVKDVERLVRRLLALPGRPAVVLMQARGGGGVGPGVERVAPEGMAHLDPPTPFYRAMEDLEGAVAQYYDVQYLSLRTALYRLAAVERKEGFLWNQTFVDVHPGNSGNRMMADLAAYLVQDTARDLVFDPPGRHDTELLDRPLPPPMYEGNLAPERAQCRTGPALQSLVVSTTGWDWLDESRGNASEVPVADVYKRKWGYVSTVPGSELVLQLDSRPQLRIGGAGTGPEGGSVSLFVHHLKSYEHMGRAEIRCVWGCTCTPVEVDAHIQKRWSQTYLQRLDVSQSAECLLAITVLPGTSSGEHKFKVSGLVVADDARSLEAVQSTLEVDGRARLTTNGMVLGGGGRKAGEVAGVAVLLVVQGLGGPTAFAQNDESATRTQVRPELQWSRTVHHVTMTEVNSALAPFLGYRFSLPMPQLKAGLAYAGPRTRLRRFVRELLLGRKPVKIGVVGGSITHGHGTTDRAVFSWFSIFSNWLVVCLDQSVDADVDLVFVEYAVNNGFANDVVHNIVVKDVERLVRRLLALPGRPAVAPEGMAHLDPPTPFYRAMEDLEGAVAQYYDVQYLSLRTALYRLATVEQKEGFLWNQTFVDTHPGNSGNRMMADLAAYLVQDTALDLVFDPPGQHDTELLDRPLPPPMYEGNLAPDKTTCVTGAALKDLVASASGFEFVVEAIDPSVPLIELFKLKPGYVATTPGVWGCTCTPVEVDGHIAEHWSLTYLQPVMVSQSAECLLAIRVLPGTSSGEHKFKVSGVVVADNYRTIDAMRINTDGQGMLKNGPNGLVISGAGRHR</sequence>
<proteinExistence type="predicted"/>
<dbReference type="InterPro" id="IPR013830">
    <property type="entry name" value="SGNH_hydro"/>
</dbReference>
<reference evidence="2" key="1">
    <citation type="journal article" date="2020" name="bioRxiv">
        <title>Comparative genomics of Chlamydomonas.</title>
        <authorList>
            <person name="Craig R.J."/>
            <person name="Hasan A.R."/>
            <person name="Ness R.W."/>
            <person name="Keightley P.D."/>
        </authorList>
    </citation>
    <scope>NUCLEOTIDE SEQUENCE</scope>
    <source>
        <strain evidence="2">CCAP 11/70</strain>
    </source>
</reference>
<evidence type="ECO:0000313" key="3">
    <source>
        <dbReference type="Proteomes" id="UP000612055"/>
    </source>
</evidence>
<dbReference type="AlphaFoldDB" id="A0A836C039"/>
<protein>
    <recommendedName>
        <fullName evidence="1">SGNH hydrolase-type esterase domain-containing protein</fullName>
    </recommendedName>
</protein>
<evidence type="ECO:0000313" key="2">
    <source>
        <dbReference type="EMBL" id="KAG2495310.1"/>
    </source>
</evidence>
<dbReference type="OrthoDB" id="532422at2759"/>